<evidence type="ECO:0000256" key="2">
    <source>
        <dbReference type="ARBA" id="ARBA00022475"/>
    </source>
</evidence>
<dbReference type="EMBL" id="CP003117">
    <property type="protein sequence ID" value="AET64262.1"/>
    <property type="molecule type" value="Genomic_DNA"/>
</dbReference>
<dbReference type="PATRIC" id="fig|1110509.7.peg.993"/>
<evidence type="ECO:0000256" key="4">
    <source>
        <dbReference type="ARBA" id="ARBA00022989"/>
    </source>
</evidence>
<feature type="transmembrane region" description="Helical" evidence="6">
    <location>
        <begin position="29"/>
        <end position="51"/>
    </location>
</feature>
<gene>
    <name evidence="8" type="ordered locus">Mhar_0891</name>
</gene>
<dbReference type="Gene3D" id="1.10.287.1260">
    <property type="match status" value="1"/>
</dbReference>
<accession>G7WLF9</accession>
<comment type="subcellular location">
    <subcellularLocation>
        <location evidence="1">Cell membrane</location>
        <topology evidence="1">Multi-pass membrane protein</topology>
    </subcellularLocation>
</comment>
<name>G7WLF9_METH6</name>
<evidence type="ECO:0000256" key="5">
    <source>
        <dbReference type="ARBA" id="ARBA00023136"/>
    </source>
</evidence>
<dbReference type="GO" id="GO:0055085">
    <property type="term" value="P:transmembrane transport"/>
    <property type="evidence" value="ECO:0007669"/>
    <property type="project" value="InterPro"/>
</dbReference>
<keyword evidence="2" id="KW-1003">Cell membrane</keyword>
<dbReference type="InterPro" id="IPR006685">
    <property type="entry name" value="MscS_channel_2nd"/>
</dbReference>
<dbReference type="Gene3D" id="3.30.70.100">
    <property type="match status" value="1"/>
</dbReference>
<dbReference type="RefSeq" id="WP_014586447.1">
    <property type="nucleotide sequence ID" value="NC_017527.1"/>
</dbReference>
<dbReference type="InterPro" id="IPR010920">
    <property type="entry name" value="LSM_dom_sf"/>
</dbReference>
<evidence type="ECO:0000259" key="7">
    <source>
        <dbReference type="Pfam" id="PF00924"/>
    </source>
</evidence>
<dbReference type="InterPro" id="IPR023408">
    <property type="entry name" value="MscS_beta-dom_sf"/>
</dbReference>
<organism evidence="8 9">
    <name type="scientific">Methanothrix harundinacea (strain 6Ac)</name>
    <name type="common">Methanosaeta harundinacea</name>
    <dbReference type="NCBI Taxonomy" id="1110509"/>
    <lineage>
        <taxon>Archaea</taxon>
        <taxon>Methanobacteriati</taxon>
        <taxon>Methanobacteriota</taxon>
        <taxon>Stenosarchaea group</taxon>
        <taxon>Methanomicrobia</taxon>
        <taxon>Methanotrichales</taxon>
        <taxon>Methanotrichaceae</taxon>
        <taxon>Methanothrix</taxon>
    </lineage>
</organism>
<evidence type="ECO:0000256" key="3">
    <source>
        <dbReference type="ARBA" id="ARBA00022692"/>
    </source>
</evidence>
<dbReference type="HOGENOM" id="CLU_066007_1_0_2"/>
<dbReference type="Pfam" id="PF00924">
    <property type="entry name" value="MS_channel_2nd"/>
    <property type="match status" value="1"/>
</dbReference>
<dbReference type="OrthoDB" id="11475at2157"/>
<dbReference type="PANTHER" id="PTHR30566">
    <property type="entry name" value="YNAI-RELATED MECHANOSENSITIVE ION CHANNEL"/>
    <property type="match status" value="1"/>
</dbReference>
<dbReference type="PANTHER" id="PTHR30566:SF5">
    <property type="entry name" value="MECHANOSENSITIVE ION CHANNEL PROTEIN 1, MITOCHONDRIAL-RELATED"/>
    <property type="match status" value="1"/>
</dbReference>
<protein>
    <submittedName>
        <fullName evidence="8">Transporter, small conductance mechanosensitive ion channel (MscS) family</fullName>
    </submittedName>
</protein>
<dbReference type="Gene3D" id="2.30.30.60">
    <property type="match status" value="1"/>
</dbReference>
<evidence type="ECO:0000313" key="9">
    <source>
        <dbReference type="Proteomes" id="UP000005877"/>
    </source>
</evidence>
<dbReference type="AlphaFoldDB" id="G7WLF9"/>
<dbReference type="SUPFAM" id="SSF82689">
    <property type="entry name" value="Mechanosensitive channel protein MscS (YggB), C-terminal domain"/>
    <property type="match status" value="1"/>
</dbReference>
<evidence type="ECO:0000313" key="8">
    <source>
        <dbReference type="EMBL" id="AET64262.1"/>
    </source>
</evidence>
<dbReference type="KEGG" id="mhi:Mhar_0891"/>
<dbReference type="SUPFAM" id="SSF50182">
    <property type="entry name" value="Sm-like ribonucleoproteins"/>
    <property type="match status" value="1"/>
</dbReference>
<feature type="domain" description="Mechanosensitive ion channel MscS" evidence="7">
    <location>
        <begin position="112"/>
        <end position="188"/>
    </location>
</feature>
<keyword evidence="3 6" id="KW-0812">Transmembrane</keyword>
<dbReference type="Proteomes" id="UP000005877">
    <property type="component" value="Chromosome"/>
</dbReference>
<proteinExistence type="predicted"/>
<keyword evidence="9" id="KW-1185">Reference proteome</keyword>
<evidence type="ECO:0000256" key="1">
    <source>
        <dbReference type="ARBA" id="ARBA00004651"/>
    </source>
</evidence>
<reference evidence="8 9" key="1">
    <citation type="journal article" date="2012" name="PLoS ONE">
        <title>The genome characteristics and predicted function of methyl-group oxidation pathway in the obligate aceticlastic methanogens, Methanosaeta spp.</title>
        <authorList>
            <person name="Zhu J."/>
            <person name="Zheng H."/>
            <person name="Ai G."/>
            <person name="Zhang G."/>
            <person name="Liu D."/>
            <person name="Liu X."/>
            <person name="Dong X."/>
        </authorList>
    </citation>
    <scope>NUCLEOTIDE SEQUENCE [LARGE SCALE GENOMIC DNA]</scope>
    <source>
        <strain evidence="8 9">6Ac</strain>
    </source>
</reference>
<dbReference type="STRING" id="1110509.Mhar_0891"/>
<dbReference type="GeneID" id="12510060"/>
<keyword evidence="4 6" id="KW-1133">Transmembrane helix</keyword>
<dbReference type="InterPro" id="IPR011066">
    <property type="entry name" value="MscS_channel_C_sf"/>
</dbReference>
<evidence type="ECO:0000256" key="6">
    <source>
        <dbReference type="SAM" id="Phobius"/>
    </source>
</evidence>
<keyword evidence="5 6" id="KW-0472">Membrane</keyword>
<feature type="transmembrane region" description="Helical" evidence="6">
    <location>
        <begin position="72"/>
        <end position="89"/>
    </location>
</feature>
<sequence>MLKRFLPLLLITALAAALGALHHLHPNPLLQKAFLTAVAVGLIHILFKHLFEDLLIGRITASKTRYSFRKTVSIIYLVVLAAVVLNIWIETTQSLLVSYGIIAAGLAVALQDIFKNFFGGVVIFVTGIYRVGDRVEMDSRMGDVIDIDVLYTTLMEMGEWMSGDQATGRLTMIPNGYVLSGLVNNYTKDHPFLWDEISIPITYDSDWREAVTTILSVVRRETDDVGREAETSISSLEEKYYLPRKVTEPAVFVTMTDNWINFNIRYVTVVRERRMTKDRLSRRILEQIEGSENIKLASTTIDIVGFPEIRLRDHDDRI</sequence>
<dbReference type="GO" id="GO:0005886">
    <property type="term" value="C:plasma membrane"/>
    <property type="evidence" value="ECO:0007669"/>
    <property type="project" value="UniProtKB-SubCell"/>
</dbReference>